<dbReference type="Proteomes" id="UP001589758">
    <property type="component" value="Unassembled WGS sequence"/>
</dbReference>
<sequence length="319" mass="34468">MAFDLKIFNQQTYTAITELAAQNINAFNEASAGTIIIENKPITGDEAIRASFKAVNGIVRRRDVNSDADIASARLQQLVDIAIKVAAGTPQLLWDNAQYNWVQQNPQLAAFTIGEQLAKARTLDMVNTGIRAAVAAISGNADVTHDGSANNASFAGLTDAGFKFGDRSSAIKAWIMHSGAASQLYQSALTNNERLFSYEGVNIQRDPFGRLMVVTDSEALVQGTGDTRKFRSLGLTDASVRVANNDDFDAVLERTTGKQNITSKYQAEWSYNVSVQGYKWLKENGGVSPTDTAIGTSANWERVSSSHKDTAGVLYISKG</sequence>
<protein>
    <submittedName>
        <fullName evidence="1">Major capsid protein</fullName>
    </submittedName>
</protein>
<accession>A0ABV6C7Q5</accession>
<name>A0ABV6C7Q5_9GAMM</name>
<reference evidence="1 2" key="1">
    <citation type="submission" date="2024-09" db="EMBL/GenBank/DDBJ databases">
        <authorList>
            <person name="Sun Q."/>
            <person name="Mori K."/>
        </authorList>
    </citation>
    <scope>NUCLEOTIDE SEQUENCE [LARGE SCALE GENOMIC DNA]</scope>
    <source>
        <strain evidence="1 2">CCM 8545</strain>
    </source>
</reference>
<dbReference type="EMBL" id="JBHLXE010000027">
    <property type="protein sequence ID" value="MFC0178997.1"/>
    <property type="molecule type" value="Genomic_DNA"/>
</dbReference>
<comment type="caution">
    <text evidence="1">The sequence shown here is derived from an EMBL/GenBank/DDBJ whole genome shotgun (WGS) entry which is preliminary data.</text>
</comment>
<dbReference type="RefSeq" id="WP_385876092.1">
    <property type="nucleotide sequence ID" value="NZ_JBHLXE010000027.1"/>
</dbReference>
<organism evidence="1 2">
    <name type="scientific">Thorsellia kenyensis</name>
    <dbReference type="NCBI Taxonomy" id="1549888"/>
    <lineage>
        <taxon>Bacteria</taxon>
        <taxon>Pseudomonadati</taxon>
        <taxon>Pseudomonadota</taxon>
        <taxon>Gammaproteobacteria</taxon>
        <taxon>Enterobacterales</taxon>
        <taxon>Thorselliaceae</taxon>
        <taxon>Thorsellia</taxon>
    </lineage>
</organism>
<proteinExistence type="predicted"/>
<keyword evidence="2" id="KW-1185">Reference proteome</keyword>
<gene>
    <name evidence="1" type="ORF">ACFFIT_02625</name>
</gene>
<dbReference type="InterPro" id="IPR045404">
    <property type="entry name" value="Gp13-like"/>
</dbReference>
<dbReference type="Pfam" id="PF20036">
    <property type="entry name" value="Gp13-like"/>
    <property type="match status" value="1"/>
</dbReference>
<evidence type="ECO:0000313" key="1">
    <source>
        <dbReference type="EMBL" id="MFC0178997.1"/>
    </source>
</evidence>
<evidence type="ECO:0000313" key="2">
    <source>
        <dbReference type="Proteomes" id="UP001589758"/>
    </source>
</evidence>